<dbReference type="STRING" id="1437059.A6A05_00925"/>
<evidence type="ECO:0000313" key="3">
    <source>
        <dbReference type="Proteomes" id="UP000078543"/>
    </source>
</evidence>
<gene>
    <name evidence="2" type="ORF">A6A05_00925</name>
</gene>
<keyword evidence="1" id="KW-0472">Membrane</keyword>
<protein>
    <submittedName>
        <fullName evidence="2">Uncharacterized protein</fullName>
    </submittedName>
</protein>
<organism evidence="2 3">
    <name type="scientific">Magnetospirillum moscoviense</name>
    <dbReference type="NCBI Taxonomy" id="1437059"/>
    <lineage>
        <taxon>Bacteria</taxon>
        <taxon>Pseudomonadati</taxon>
        <taxon>Pseudomonadota</taxon>
        <taxon>Alphaproteobacteria</taxon>
        <taxon>Rhodospirillales</taxon>
        <taxon>Rhodospirillaceae</taxon>
        <taxon>Magnetospirillum</taxon>
    </lineage>
</organism>
<dbReference type="AlphaFoldDB" id="A0A178MRJ3"/>
<comment type="caution">
    <text evidence="2">The sequence shown here is derived from an EMBL/GenBank/DDBJ whole genome shotgun (WGS) entry which is preliminary data.</text>
</comment>
<evidence type="ECO:0000313" key="2">
    <source>
        <dbReference type="EMBL" id="OAN51458.1"/>
    </source>
</evidence>
<dbReference type="Proteomes" id="UP000078543">
    <property type="component" value="Unassembled WGS sequence"/>
</dbReference>
<keyword evidence="1" id="KW-0812">Transmembrane</keyword>
<keyword evidence="1" id="KW-1133">Transmembrane helix</keyword>
<dbReference type="RefSeq" id="WP_068499279.1">
    <property type="nucleotide sequence ID" value="NZ_LWQU01000130.1"/>
</dbReference>
<keyword evidence="3" id="KW-1185">Reference proteome</keyword>
<proteinExistence type="predicted"/>
<reference evidence="2 3" key="1">
    <citation type="submission" date="2016-04" db="EMBL/GenBank/DDBJ databases">
        <title>Draft genome sequence of freshwater magnetotactic bacteria Magnetospirillum marisnigri SP-1 and Magnetospirillum moscoviense BB-1.</title>
        <authorList>
            <person name="Koziaeva V."/>
            <person name="Dziuba M.V."/>
            <person name="Ivanov T.M."/>
            <person name="Kuznetsov B."/>
            <person name="Grouzdev D.S."/>
        </authorList>
    </citation>
    <scope>NUCLEOTIDE SEQUENCE [LARGE SCALE GENOMIC DNA]</scope>
    <source>
        <strain evidence="2 3">BB-1</strain>
    </source>
</reference>
<evidence type="ECO:0000256" key="1">
    <source>
        <dbReference type="SAM" id="Phobius"/>
    </source>
</evidence>
<accession>A0A178MRJ3</accession>
<dbReference type="EMBL" id="LWQU01000130">
    <property type="protein sequence ID" value="OAN51458.1"/>
    <property type="molecule type" value="Genomic_DNA"/>
</dbReference>
<feature type="transmembrane region" description="Helical" evidence="1">
    <location>
        <begin position="120"/>
        <end position="140"/>
    </location>
</feature>
<sequence length="141" mass="14222">MIGLGACAVLVVAALVAPIFPEPVGLIAVGLRPLAAAMFIHAAARVGGGCGCAVSRPYALALAGSLAALFNPSGVFVETRWGFPLFRPHGPGEFAVVVTLVLVAWGLVVAVPLLRRPGGLPLLILVPLLLAMAVSSVLALA</sequence>
<name>A0A178MRJ3_9PROT</name>
<feature type="transmembrane region" description="Helical" evidence="1">
    <location>
        <begin position="94"/>
        <end position="113"/>
    </location>
</feature>